<evidence type="ECO:0000313" key="2">
    <source>
        <dbReference type="Proteomes" id="UP000752013"/>
    </source>
</evidence>
<accession>A0A968KYL0</accession>
<sequence length="147" mass="17176">MLYTQPILQHLQLALNRHLPCLCLIHKQTSLPHHYLYLQLGYTPMDIDSEQLTICFLLSYYNSQPDPEAELQQHLQLMANLRQLRYLTIGAYQDVALHMQPIRQPQASVDIKDISKASWLLHLQFDPQQSSQLLHQSQRLSLCTEML</sequence>
<protein>
    <submittedName>
        <fullName evidence="1">Uncharacterized protein</fullName>
    </submittedName>
</protein>
<comment type="caution">
    <text evidence="1">The sequence shown here is derived from an EMBL/GenBank/DDBJ whole genome shotgun (WGS) entry which is preliminary data.</text>
</comment>
<name>A0A968KYL0_9SPIO</name>
<keyword evidence="2" id="KW-1185">Reference proteome</keyword>
<gene>
    <name evidence="1" type="ORF">HCT46_07080</name>
</gene>
<dbReference type="AlphaFoldDB" id="A0A968KYL0"/>
<organism evidence="1 2">
    <name type="scientific">Entomospira nematocerorum</name>
    <dbReference type="NCBI Taxonomy" id="2719987"/>
    <lineage>
        <taxon>Bacteria</taxon>
        <taxon>Pseudomonadati</taxon>
        <taxon>Spirochaetota</taxon>
        <taxon>Spirochaetia</taxon>
        <taxon>Spirochaetales</taxon>
        <taxon>Spirochaetaceae</taxon>
        <taxon>Entomospira</taxon>
    </lineage>
</organism>
<dbReference type="Proteomes" id="UP000752013">
    <property type="component" value="Unassembled WGS sequence"/>
</dbReference>
<dbReference type="EMBL" id="JAATLK010000002">
    <property type="protein sequence ID" value="NIZ47672.1"/>
    <property type="molecule type" value="Genomic_DNA"/>
</dbReference>
<evidence type="ECO:0000313" key="1">
    <source>
        <dbReference type="EMBL" id="NIZ47672.1"/>
    </source>
</evidence>
<reference evidence="1" key="1">
    <citation type="submission" date="2020-03" db="EMBL/GenBank/DDBJ databases">
        <title>Spirochaetal bacteria isolated from arthropods constitute a novel genus Entomospira genus novum within the order Spirochaetales.</title>
        <authorList>
            <person name="Grana-Miraglia L."/>
            <person name="Sikutova S."/>
            <person name="Fingerle V."/>
            <person name="Sing A."/>
            <person name="Castillo-Ramirez S."/>
            <person name="Margos G."/>
            <person name="Rudolf I."/>
        </authorList>
    </citation>
    <scope>NUCLEOTIDE SEQUENCE</scope>
    <source>
        <strain evidence="1">BR208</strain>
    </source>
</reference>
<dbReference type="RefSeq" id="WP_167704332.1">
    <property type="nucleotide sequence ID" value="NZ_CP118169.1"/>
</dbReference>
<proteinExistence type="predicted"/>